<evidence type="ECO:0000256" key="2">
    <source>
        <dbReference type="ARBA" id="ARBA00023015"/>
    </source>
</evidence>
<dbReference type="InterPro" id="IPR011598">
    <property type="entry name" value="bHLH_dom"/>
</dbReference>
<evidence type="ECO:0000256" key="3">
    <source>
        <dbReference type="ARBA" id="ARBA00023163"/>
    </source>
</evidence>
<dbReference type="GO" id="GO:0000978">
    <property type="term" value="F:RNA polymerase II cis-regulatory region sequence-specific DNA binding"/>
    <property type="evidence" value="ECO:0007669"/>
    <property type="project" value="TreeGrafter"/>
</dbReference>
<evidence type="ECO:0000256" key="1">
    <source>
        <dbReference type="ARBA" id="ARBA00004123"/>
    </source>
</evidence>
<dbReference type="InterPro" id="IPR036638">
    <property type="entry name" value="HLH_DNA-bd_sf"/>
</dbReference>
<reference evidence="8" key="1">
    <citation type="journal article" date="2017" name="Nat. Ecol. Evol.">
        <title>Genome expansion and lineage-specific genetic innovations in the forest pathogenic fungi Armillaria.</title>
        <authorList>
            <person name="Sipos G."/>
            <person name="Prasanna A.N."/>
            <person name="Walter M.C."/>
            <person name="O'Connor E."/>
            <person name="Balint B."/>
            <person name="Krizsan K."/>
            <person name="Kiss B."/>
            <person name="Hess J."/>
            <person name="Varga T."/>
            <person name="Slot J."/>
            <person name="Riley R."/>
            <person name="Boka B."/>
            <person name="Rigling D."/>
            <person name="Barry K."/>
            <person name="Lee J."/>
            <person name="Mihaltcheva S."/>
            <person name="LaButti K."/>
            <person name="Lipzen A."/>
            <person name="Waldron R."/>
            <person name="Moloney N.M."/>
            <person name="Sperisen C."/>
            <person name="Kredics L."/>
            <person name="Vagvoelgyi C."/>
            <person name="Patrignani A."/>
            <person name="Fitzpatrick D."/>
            <person name="Nagy I."/>
            <person name="Doyle S."/>
            <person name="Anderson J.B."/>
            <person name="Grigoriev I.V."/>
            <person name="Gueldener U."/>
            <person name="Muensterkoetter M."/>
            <person name="Nagy L.G."/>
        </authorList>
    </citation>
    <scope>NUCLEOTIDE SEQUENCE [LARGE SCALE GENOMIC DNA]</scope>
    <source>
        <strain evidence="8">C18/9</strain>
    </source>
</reference>
<gene>
    <name evidence="7" type="ORF">ARMOST_20186</name>
</gene>
<dbReference type="GO" id="GO:0005634">
    <property type="term" value="C:nucleus"/>
    <property type="evidence" value="ECO:0007669"/>
    <property type="project" value="UniProtKB-SubCell"/>
</dbReference>
<evidence type="ECO:0000313" key="7">
    <source>
        <dbReference type="EMBL" id="SJL16659.1"/>
    </source>
</evidence>
<dbReference type="Pfam" id="PF00010">
    <property type="entry name" value="HLH"/>
    <property type="match status" value="1"/>
</dbReference>
<sequence length="395" mass="42995">MSSFFPSYNVAQMDFADDDLVGLVSNERSTNDKHAHTNSSRTHNIFDISAPPYTAPPYHFSPHFNSTIPPLGTQYGNEHTDSRSRSRSRPPSVGPTRSATTRGRRTNSISSTSPPPQSRPNPSHIIIPTRPGPSPSPSSALSTGWYIPPTPDSLGNPHSLPYPHYDDHQQQHQGMVSASFPNFSPASAFTPPPSSNANSQDKQALLANEKRRRRRESHNAVERRRRDNINEKITELATLIPECLLEGAGTNGNGTSAASPPAPDDLWGSLLKEDESPPPVGVADVVANGATGNGAVIKANKGMILSKSVEYIRFLQQLVTTQGARNRELENELRGLRGEPPAPAYTFPTNGSPLGDVDEEEEHEEDPVVKKEEEAERGRRRVRQGVGEGMDVDGV</sequence>
<feature type="region of interest" description="Disordered" evidence="5">
    <location>
        <begin position="57"/>
        <end position="226"/>
    </location>
</feature>
<dbReference type="STRING" id="47428.A0A284S6N3"/>
<dbReference type="Gene3D" id="4.10.280.10">
    <property type="entry name" value="Helix-loop-helix DNA-binding domain"/>
    <property type="match status" value="1"/>
</dbReference>
<evidence type="ECO:0000259" key="6">
    <source>
        <dbReference type="PROSITE" id="PS50888"/>
    </source>
</evidence>
<keyword evidence="8" id="KW-1185">Reference proteome</keyword>
<dbReference type="EMBL" id="FUEG01000036">
    <property type="protein sequence ID" value="SJL16659.1"/>
    <property type="molecule type" value="Genomic_DNA"/>
</dbReference>
<organism evidence="7 8">
    <name type="scientific">Armillaria ostoyae</name>
    <name type="common">Armillaria root rot fungus</name>
    <dbReference type="NCBI Taxonomy" id="47428"/>
    <lineage>
        <taxon>Eukaryota</taxon>
        <taxon>Fungi</taxon>
        <taxon>Dikarya</taxon>
        <taxon>Basidiomycota</taxon>
        <taxon>Agaricomycotina</taxon>
        <taxon>Agaricomycetes</taxon>
        <taxon>Agaricomycetidae</taxon>
        <taxon>Agaricales</taxon>
        <taxon>Marasmiineae</taxon>
        <taxon>Physalacriaceae</taxon>
        <taxon>Armillaria</taxon>
    </lineage>
</organism>
<keyword evidence="4" id="KW-0539">Nucleus</keyword>
<proteinExistence type="predicted"/>
<dbReference type="SMART" id="SM00353">
    <property type="entry name" value="HLH"/>
    <property type="match status" value="1"/>
</dbReference>
<keyword evidence="2" id="KW-0805">Transcription regulation</keyword>
<feature type="region of interest" description="Disordered" evidence="5">
    <location>
        <begin position="335"/>
        <end position="395"/>
    </location>
</feature>
<dbReference type="SUPFAM" id="SSF47459">
    <property type="entry name" value="HLH, helix-loop-helix DNA-binding domain"/>
    <property type="match status" value="1"/>
</dbReference>
<dbReference type="CDD" id="cd11387">
    <property type="entry name" value="bHLHzip_USF_MITF"/>
    <property type="match status" value="1"/>
</dbReference>
<dbReference type="InterPro" id="IPR051732">
    <property type="entry name" value="USF"/>
</dbReference>
<dbReference type="OrthoDB" id="690068at2759"/>
<dbReference type="GO" id="GO:0046983">
    <property type="term" value="F:protein dimerization activity"/>
    <property type="evidence" value="ECO:0007669"/>
    <property type="project" value="InterPro"/>
</dbReference>
<feature type="compositionally biased region" description="Acidic residues" evidence="5">
    <location>
        <begin position="356"/>
        <end position="365"/>
    </location>
</feature>
<feature type="compositionally biased region" description="Basic and acidic residues" evidence="5">
    <location>
        <begin position="217"/>
        <end position="226"/>
    </location>
</feature>
<evidence type="ECO:0000256" key="5">
    <source>
        <dbReference type="SAM" id="MobiDB-lite"/>
    </source>
</evidence>
<feature type="domain" description="BHLH" evidence="6">
    <location>
        <begin position="213"/>
        <end position="315"/>
    </location>
</feature>
<dbReference type="GO" id="GO:0000981">
    <property type="term" value="F:DNA-binding transcription factor activity, RNA polymerase II-specific"/>
    <property type="evidence" value="ECO:0007669"/>
    <property type="project" value="TreeGrafter"/>
</dbReference>
<protein>
    <recommendedName>
        <fullName evidence="6">BHLH domain-containing protein</fullName>
    </recommendedName>
</protein>
<dbReference type="PANTHER" id="PTHR46117">
    <property type="entry name" value="FI24210P1"/>
    <property type="match status" value="1"/>
</dbReference>
<feature type="compositionally biased region" description="Basic and acidic residues" evidence="5">
    <location>
        <begin position="366"/>
        <end position="377"/>
    </location>
</feature>
<dbReference type="Proteomes" id="UP000219338">
    <property type="component" value="Unassembled WGS sequence"/>
</dbReference>
<evidence type="ECO:0000256" key="4">
    <source>
        <dbReference type="ARBA" id="ARBA00023242"/>
    </source>
</evidence>
<feature type="compositionally biased region" description="Low complexity" evidence="5">
    <location>
        <begin position="171"/>
        <end position="199"/>
    </location>
</feature>
<dbReference type="PANTHER" id="PTHR46117:SF3">
    <property type="entry name" value="FI24210P1"/>
    <property type="match status" value="1"/>
</dbReference>
<comment type="subcellular location">
    <subcellularLocation>
        <location evidence="1">Nucleus</location>
    </subcellularLocation>
</comment>
<keyword evidence="3" id="KW-0804">Transcription</keyword>
<accession>A0A284S6N3</accession>
<name>A0A284S6N3_ARMOS</name>
<evidence type="ECO:0000313" key="8">
    <source>
        <dbReference type="Proteomes" id="UP000219338"/>
    </source>
</evidence>
<dbReference type="OMA" id="PRSTHNI"/>
<feature type="compositionally biased region" description="Polar residues" evidence="5">
    <location>
        <begin position="95"/>
        <end position="112"/>
    </location>
</feature>
<dbReference type="AlphaFoldDB" id="A0A284S6N3"/>
<dbReference type="PROSITE" id="PS50888">
    <property type="entry name" value="BHLH"/>
    <property type="match status" value="1"/>
</dbReference>